<protein>
    <submittedName>
        <fullName evidence="3">N-acetylmuramoyl-L-alanine amidase</fullName>
    </submittedName>
</protein>
<evidence type="ECO:0000313" key="3">
    <source>
        <dbReference type="EMBL" id="MBE2997558.1"/>
    </source>
</evidence>
<evidence type="ECO:0000256" key="1">
    <source>
        <dbReference type="SAM" id="MobiDB-lite"/>
    </source>
</evidence>
<keyword evidence="4" id="KW-1185">Reference proteome</keyword>
<dbReference type="InterPro" id="IPR036505">
    <property type="entry name" value="Amidase/PGRP_sf"/>
</dbReference>
<feature type="region of interest" description="Disordered" evidence="1">
    <location>
        <begin position="1"/>
        <end position="27"/>
    </location>
</feature>
<name>A0ABR9P145_9ACTN</name>
<dbReference type="EMBL" id="JADBGI010000002">
    <property type="protein sequence ID" value="MBE2997558.1"/>
    <property type="molecule type" value="Genomic_DNA"/>
</dbReference>
<dbReference type="InterPro" id="IPR003587">
    <property type="entry name" value="Hint_dom_N"/>
</dbReference>
<dbReference type="PANTHER" id="PTHR11022">
    <property type="entry name" value="PEPTIDOGLYCAN RECOGNITION PROTEIN"/>
    <property type="match status" value="1"/>
</dbReference>
<dbReference type="SUPFAM" id="SSF55846">
    <property type="entry name" value="N-acetylmuramoyl-L-alanine amidase-like"/>
    <property type="match status" value="1"/>
</dbReference>
<proteinExistence type="predicted"/>
<sequence length="473" mass="50953">MPEPDKLQWRSDLGWPAQSPADQADPKDGLVVHYDSADQGLADQEHSACESYWNSTRDFHTGPSRGWVDIGYCVDEATEILTEDGWRTFRELGEGDLVLTLDHGSGLSQWQPVQAVNVFPAMPRTLVRMEGRSHSSLTTDQHRWPVERAESLAGPVAASAARHWATTATLSGTDRLLSAAPCSDVPSEAKWTDALVEAVAWYWADPSPTDIDAGSAGRLRAALHALADGPGHWSETREGDHSEFHVSGPITEALEQHAPARVPAPGFLRALTRAQLDLLLNTAEGLGTHAGEGSPGTVDAYQYAVALAGRSSALQHGPDGHPAVRSSADTAVEVGGELSITREAYDGRIWCPTTPNGTWLARREGTVYFTGNSFMACAHGYVMEGRGLFRTQAAQPGGNTSHYSVTLATGPSDAITPEQINAVRQLREWLMEPESSIAGTVLGHRDFVSTSCPGDEAYGMVEDGTFTEDAEWE</sequence>
<dbReference type="Gene3D" id="2.170.16.10">
    <property type="entry name" value="Hedgehog/Intein (Hint) domain"/>
    <property type="match status" value="1"/>
</dbReference>
<dbReference type="SUPFAM" id="SSF51294">
    <property type="entry name" value="Hedgehog/intein (Hint) domain"/>
    <property type="match status" value="1"/>
</dbReference>
<gene>
    <name evidence="3" type="ORF">IDM40_02400</name>
</gene>
<dbReference type="PANTHER" id="PTHR11022:SF41">
    <property type="entry name" value="PEPTIDOGLYCAN-RECOGNITION PROTEIN LC-RELATED"/>
    <property type="match status" value="1"/>
</dbReference>
<evidence type="ECO:0000259" key="2">
    <source>
        <dbReference type="SMART" id="SM00306"/>
    </source>
</evidence>
<feature type="domain" description="Hint" evidence="2">
    <location>
        <begin position="71"/>
        <end position="180"/>
    </location>
</feature>
<dbReference type="InterPro" id="IPR036844">
    <property type="entry name" value="Hint_dom_sf"/>
</dbReference>
<dbReference type="Gene3D" id="3.40.80.10">
    <property type="entry name" value="Peptidoglycan recognition protein-like"/>
    <property type="match status" value="1"/>
</dbReference>
<comment type="caution">
    <text evidence="3">The sequence shown here is derived from an EMBL/GenBank/DDBJ whole genome shotgun (WGS) entry which is preliminary data.</text>
</comment>
<accession>A0ABR9P145</accession>
<evidence type="ECO:0000313" key="4">
    <source>
        <dbReference type="Proteomes" id="UP000806528"/>
    </source>
</evidence>
<organism evidence="3 4">
    <name type="scientific">Nocardiopsis coralli</name>
    <dbReference type="NCBI Taxonomy" id="2772213"/>
    <lineage>
        <taxon>Bacteria</taxon>
        <taxon>Bacillati</taxon>
        <taxon>Actinomycetota</taxon>
        <taxon>Actinomycetes</taxon>
        <taxon>Streptosporangiales</taxon>
        <taxon>Nocardiopsidaceae</taxon>
        <taxon>Nocardiopsis</taxon>
    </lineage>
</organism>
<reference evidence="3 4" key="1">
    <citation type="submission" date="2020-09" db="EMBL/GenBank/DDBJ databases">
        <title>Diversity and distribution of actinomycetes associated with coral in the coast of Hainan.</title>
        <authorList>
            <person name="Li F."/>
        </authorList>
    </citation>
    <scope>NUCLEOTIDE SEQUENCE [LARGE SCALE GENOMIC DNA]</scope>
    <source>
        <strain evidence="3 4">HNM0947</strain>
    </source>
</reference>
<dbReference type="SMART" id="SM00306">
    <property type="entry name" value="HintN"/>
    <property type="match status" value="1"/>
</dbReference>
<dbReference type="Proteomes" id="UP000806528">
    <property type="component" value="Unassembled WGS sequence"/>
</dbReference>
<dbReference type="RefSeq" id="WP_193120219.1">
    <property type="nucleotide sequence ID" value="NZ_JADBGI010000002.1"/>
</dbReference>
<dbReference type="InterPro" id="IPR015510">
    <property type="entry name" value="PGRP"/>
</dbReference>